<evidence type="ECO:0000256" key="8">
    <source>
        <dbReference type="ARBA" id="ARBA00045912"/>
    </source>
</evidence>
<feature type="transmembrane region" description="Helical" evidence="9">
    <location>
        <begin position="451"/>
        <end position="470"/>
    </location>
</feature>
<dbReference type="EMBL" id="JAPXFL010000010">
    <property type="protein sequence ID" value="KAK9500724.1"/>
    <property type="molecule type" value="Genomic_DNA"/>
</dbReference>
<comment type="function">
    <text evidence="8 9">Intramembrane glycolipid transporter that operates in the biosynthetic pathway of dolichol-linked oligosaccharides, the glycan precursors employed in protein asparagine (N)-glycosylation. The sequential addition of sugars to dolichol pyrophosphate produces dolichol-linked oligosaccharides containing fourteen sugars, including two GlcNAcs, nine mannoses and three glucoses. Once assembled, the oligosaccharide is transferred from the lipid to nascent proteins by oligosaccharyltransferases. The assembly of dolichol-linked oligosaccharides begins on the cytosolic side of the endoplasmic reticulum membrane and finishes in its lumen. RFT1 could mediate the translocation of the cytosolically oriented intermediate DolPP-GlcNAc2Man5, produced by ALG11, into the ER lumen where dolichol-linked oligosaccharides assembly continues. However, the intramembrane lipid transporter activity could not be confirmed in vitro.</text>
</comment>
<feature type="transmembrane region" description="Helical" evidence="9">
    <location>
        <begin position="363"/>
        <end position="379"/>
    </location>
</feature>
<feature type="transmembrane region" description="Helical" evidence="9">
    <location>
        <begin position="426"/>
        <end position="445"/>
    </location>
</feature>
<evidence type="ECO:0000256" key="3">
    <source>
        <dbReference type="ARBA" id="ARBA00010288"/>
    </source>
</evidence>
<keyword evidence="6 9" id="KW-1133">Transmembrane helix</keyword>
<protein>
    <recommendedName>
        <fullName evidence="9">Protein RFT1 homolog</fullName>
    </recommendedName>
</protein>
<comment type="subcellular location">
    <subcellularLocation>
        <location evidence="1 9">Endoplasmic reticulum membrane</location>
        <topology evidence="1 9">Multi-pass membrane protein</topology>
    </subcellularLocation>
</comment>
<dbReference type="Proteomes" id="UP001461498">
    <property type="component" value="Unassembled WGS sequence"/>
</dbReference>
<dbReference type="Pfam" id="PF04506">
    <property type="entry name" value="Rft-1"/>
    <property type="match status" value="1"/>
</dbReference>
<dbReference type="AlphaFoldDB" id="A0AAW1CQX0"/>
<proteinExistence type="inferred from homology"/>
<feature type="transmembrane region" description="Helical" evidence="9">
    <location>
        <begin position="107"/>
        <end position="127"/>
    </location>
</feature>
<evidence type="ECO:0000256" key="7">
    <source>
        <dbReference type="ARBA" id="ARBA00023136"/>
    </source>
</evidence>
<comment type="similarity">
    <text evidence="3 9">Belongs to the RFT1 family.</text>
</comment>
<evidence type="ECO:0000313" key="11">
    <source>
        <dbReference type="Proteomes" id="UP001461498"/>
    </source>
</evidence>
<feature type="transmembrane region" description="Helical" evidence="9">
    <location>
        <begin position="288"/>
        <end position="307"/>
    </location>
</feature>
<accession>A0AAW1CQX0</accession>
<keyword evidence="5" id="KW-0256">Endoplasmic reticulum</keyword>
<comment type="caution">
    <text evidence="10">The sequence shown here is derived from an EMBL/GenBank/DDBJ whole genome shotgun (WGS) entry which is preliminary data.</text>
</comment>
<evidence type="ECO:0000256" key="5">
    <source>
        <dbReference type="ARBA" id="ARBA00022824"/>
    </source>
</evidence>
<dbReference type="InterPro" id="IPR007594">
    <property type="entry name" value="RFT1"/>
</dbReference>
<sequence>MNVRLLLLESTVLFLSREAFRRACLTRSTEHNWPQVINLLWITVPLSFVLCVLFGWIWLYALTTPDLSVTAHYAIGVWAVCISCVLRMFVEPLYLVAQAFLFVKLRVLIETFSLSVRTILFTCLVIWRPGSAVIAFSVAQIVEQICYTVAYVYYFKNYMNQRSKTTVQQDDFPFKSLTDFLPKWLPGEPLVDIQLCTLTWSFLKQGILKQILTEGERYVMTLFAVLSFSEQGIYDVVNNLGSLAARFIFRPIEESAYFYFTQLVHRDKPILQQNEEQMNEAALVLKQLLRCVCSLGIVVIFFGQSYSKLLLLFYGGKPLAESIATTLLRTHCFAVLLLALNGITECFALATMNAVQIDRYNRVMAYLSFGFLVISWILTKLFGSVGFILANCCNMSARIVHSIMFIKKKYEGTKYEPLNGIIPRKYFLCTVILSGVLTLISESLYYEESKVLHLAIGTVLFFLTLAVWAYEESDLIKLGYNKYRRNSLKSQ</sequence>
<feature type="transmembrane region" description="Helical" evidence="9">
    <location>
        <begin position="73"/>
        <end position="95"/>
    </location>
</feature>
<evidence type="ECO:0000256" key="1">
    <source>
        <dbReference type="ARBA" id="ARBA00004477"/>
    </source>
</evidence>
<evidence type="ECO:0000256" key="4">
    <source>
        <dbReference type="ARBA" id="ARBA00022692"/>
    </source>
</evidence>
<comment type="pathway">
    <text evidence="2">Protein modification; protein glycosylation.</text>
</comment>
<reference evidence="10 11" key="1">
    <citation type="submission" date="2022-12" db="EMBL/GenBank/DDBJ databases">
        <title>Chromosome-level genome assembly of true bugs.</title>
        <authorList>
            <person name="Ma L."/>
            <person name="Li H."/>
        </authorList>
    </citation>
    <scope>NUCLEOTIDE SEQUENCE [LARGE SCALE GENOMIC DNA]</scope>
    <source>
        <strain evidence="10">Lab_2022b</strain>
    </source>
</reference>
<keyword evidence="4 9" id="KW-0812">Transmembrane</keyword>
<dbReference type="PANTHER" id="PTHR13117">
    <property type="entry name" value="ENDOPLASMIC RETICULUM MULTISPAN TRANSMEMBRANE PROTEIN-RELATED"/>
    <property type="match status" value="1"/>
</dbReference>
<feature type="transmembrane region" description="Helical" evidence="9">
    <location>
        <begin position="327"/>
        <end position="351"/>
    </location>
</feature>
<dbReference type="EMBL" id="JAPXFL010000010">
    <property type="protein sequence ID" value="KAK9500722.1"/>
    <property type="molecule type" value="Genomic_DNA"/>
</dbReference>
<dbReference type="GO" id="GO:0006488">
    <property type="term" value="P:dolichol-linked oligosaccharide biosynthetic process"/>
    <property type="evidence" value="ECO:0007669"/>
    <property type="project" value="InterPro"/>
</dbReference>
<feature type="transmembrane region" description="Helical" evidence="9">
    <location>
        <begin position="36"/>
        <end position="61"/>
    </location>
</feature>
<dbReference type="GO" id="GO:0005789">
    <property type="term" value="C:endoplasmic reticulum membrane"/>
    <property type="evidence" value="ECO:0007669"/>
    <property type="project" value="UniProtKB-SubCell"/>
</dbReference>
<evidence type="ECO:0000256" key="9">
    <source>
        <dbReference type="RuleBase" id="RU365067"/>
    </source>
</evidence>
<name>A0AAW1CQX0_9HEMI</name>
<dbReference type="GO" id="GO:0034203">
    <property type="term" value="P:glycolipid translocation"/>
    <property type="evidence" value="ECO:0007669"/>
    <property type="project" value="TreeGrafter"/>
</dbReference>
<evidence type="ECO:0000313" key="10">
    <source>
        <dbReference type="EMBL" id="KAK9500722.1"/>
    </source>
</evidence>
<gene>
    <name evidence="10" type="ORF">O3M35_001932</name>
</gene>
<keyword evidence="7 9" id="KW-0472">Membrane</keyword>
<evidence type="ECO:0000256" key="6">
    <source>
        <dbReference type="ARBA" id="ARBA00022989"/>
    </source>
</evidence>
<dbReference type="PANTHER" id="PTHR13117:SF5">
    <property type="entry name" value="PROTEIN RFT1 HOMOLOG"/>
    <property type="match status" value="1"/>
</dbReference>
<organism evidence="10 11">
    <name type="scientific">Rhynocoris fuscipes</name>
    <dbReference type="NCBI Taxonomy" id="488301"/>
    <lineage>
        <taxon>Eukaryota</taxon>
        <taxon>Metazoa</taxon>
        <taxon>Ecdysozoa</taxon>
        <taxon>Arthropoda</taxon>
        <taxon>Hexapoda</taxon>
        <taxon>Insecta</taxon>
        <taxon>Pterygota</taxon>
        <taxon>Neoptera</taxon>
        <taxon>Paraneoptera</taxon>
        <taxon>Hemiptera</taxon>
        <taxon>Heteroptera</taxon>
        <taxon>Panheteroptera</taxon>
        <taxon>Cimicomorpha</taxon>
        <taxon>Reduviidae</taxon>
        <taxon>Harpactorinae</taxon>
        <taxon>Harpactorini</taxon>
        <taxon>Rhynocoris</taxon>
    </lineage>
</organism>
<keyword evidence="11" id="KW-1185">Reference proteome</keyword>
<comment type="caution">
    <text evidence="9">Lacks conserved residue(s) required for the propagation of feature annotation.</text>
</comment>
<evidence type="ECO:0000256" key="2">
    <source>
        <dbReference type="ARBA" id="ARBA00004922"/>
    </source>
</evidence>
<feature type="transmembrane region" description="Helical" evidence="9">
    <location>
        <begin position="133"/>
        <end position="154"/>
    </location>
</feature>